<dbReference type="InterPro" id="IPR007329">
    <property type="entry name" value="FMN-bd"/>
</dbReference>
<organism evidence="2 3">
    <name type="scientific">Paenibacillus oralis</name>
    <dbReference type="NCBI Taxonomy" id="2490856"/>
    <lineage>
        <taxon>Bacteria</taxon>
        <taxon>Bacillati</taxon>
        <taxon>Bacillota</taxon>
        <taxon>Bacilli</taxon>
        <taxon>Bacillales</taxon>
        <taxon>Paenibacillaceae</taxon>
        <taxon>Paenibacillus</taxon>
    </lineage>
</organism>
<evidence type="ECO:0000313" key="2">
    <source>
        <dbReference type="EMBL" id="RRJ64765.1"/>
    </source>
</evidence>
<keyword evidence="3" id="KW-1185">Reference proteome</keyword>
<evidence type="ECO:0000313" key="3">
    <source>
        <dbReference type="Proteomes" id="UP000267017"/>
    </source>
</evidence>
<reference evidence="2 3" key="1">
    <citation type="submission" date="2018-11" db="EMBL/GenBank/DDBJ databases">
        <title>Genome sequencing of Paenibacillus sp. KCOM 3021 (= ChDC PVNT-B20).</title>
        <authorList>
            <person name="Kook J.-K."/>
            <person name="Park S.-N."/>
            <person name="Lim Y.K."/>
        </authorList>
    </citation>
    <scope>NUCLEOTIDE SEQUENCE [LARGE SCALE GENOMIC DNA]</scope>
    <source>
        <strain evidence="2 3">KCOM 3021</strain>
    </source>
</reference>
<dbReference type="Proteomes" id="UP000267017">
    <property type="component" value="Unassembled WGS sequence"/>
</dbReference>
<dbReference type="AlphaFoldDB" id="A0A3P3U3A2"/>
<accession>A0A3P3U3A2</accession>
<dbReference type="GO" id="GO:0010181">
    <property type="term" value="F:FMN binding"/>
    <property type="evidence" value="ECO:0007669"/>
    <property type="project" value="InterPro"/>
</dbReference>
<name>A0A3P3U3A2_9BACL</name>
<protein>
    <submittedName>
        <fullName evidence="2">FMN-binding protein</fullName>
    </submittedName>
</protein>
<dbReference type="EMBL" id="RRCN01000001">
    <property type="protein sequence ID" value="RRJ64765.1"/>
    <property type="molecule type" value="Genomic_DNA"/>
</dbReference>
<dbReference type="SMART" id="SM00900">
    <property type="entry name" value="FMN_bind"/>
    <property type="match status" value="1"/>
</dbReference>
<gene>
    <name evidence="2" type="ORF">EHV15_18920</name>
</gene>
<comment type="caution">
    <text evidence="2">The sequence shown here is derived from an EMBL/GenBank/DDBJ whole genome shotgun (WGS) entry which is preliminary data.</text>
</comment>
<dbReference type="Pfam" id="PF04205">
    <property type="entry name" value="FMN_bind"/>
    <property type="match status" value="1"/>
</dbReference>
<dbReference type="Gene3D" id="3.90.1010.20">
    <property type="match status" value="1"/>
</dbReference>
<sequence>MNGKAIPKKRKGRMKMWIIAVVVLLAASAGGGILLTAGERREGKNLPIRAVDFHSLKDGTYVGEYEGGKYKLRANRVQVTVSSGKVTDIRLLMHKENKTPEFTGKLYGRVIASQSLQVDTISGATITSKAYLKSVENALGQAQK</sequence>
<proteinExistence type="predicted"/>
<feature type="domain" description="FMN-binding" evidence="1">
    <location>
        <begin position="73"/>
        <end position="142"/>
    </location>
</feature>
<dbReference type="GO" id="GO:0016020">
    <property type="term" value="C:membrane"/>
    <property type="evidence" value="ECO:0007669"/>
    <property type="project" value="InterPro"/>
</dbReference>
<dbReference type="OrthoDB" id="307864at2"/>
<dbReference type="RefSeq" id="WP_128632567.1">
    <property type="nucleotide sequence ID" value="NZ_RRCN01000001.1"/>
</dbReference>
<evidence type="ECO:0000259" key="1">
    <source>
        <dbReference type="SMART" id="SM00900"/>
    </source>
</evidence>